<feature type="domain" description="ABC transporter" evidence="8">
    <location>
        <begin position="113"/>
        <end position="213"/>
    </location>
</feature>
<sequence length="256" mass="28564">WLGIRLEAIGNFIIFFTALFGVVGRDGIESGLVGLSITVALEVTQSLNWSVRMSSELEARIVAVERINEYSKVEREADWINEECRPPEAWPDKGVIEFERFDLRYRENLDLALRGIECEIKQGEKVGIVGRTGAGKSTMTMALFRVVESAGGRIVIDGIPISQLGVHDLRSRLTIIPQDPVVFTGTLRFNLDPFGQYSDEQLWKALDVTHLKTYVSNLEDGLQHAVSEGGANLRFDMIIFITEGGGVRPPSSQYLY</sequence>
<dbReference type="Pfam" id="PF00005">
    <property type="entry name" value="ABC_tran"/>
    <property type="match status" value="1"/>
</dbReference>
<keyword evidence="7" id="KW-0472">Membrane</keyword>
<dbReference type="PANTHER" id="PTHR24223">
    <property type="entry name" value="ATP-BINDING CASSETTE SUB-FAMILY C"/>
    <property type="match status" value="1"/>
</dbReference>
<keyword evidence="2" id="KW-0812">Transmembrane</keyword>
<dbReference type="FunFam" id="3.40.50.300:FF:001958">
    <property type="entry name" value="ATP binding cassette subfamily C member 11"/>
    <property type="match status" value="1"/>
</dbReference>
<evidence type="ECO:0000256" key="2">
    <source>
        <dbReference type="ARBA" id="ARBA00022692"/>
    </source>
</evidence>
<evidence type="ECO:0000313" key="10">
    <source>
        <dbReference type="Proteomes" id="UP001152795"/>
    </source>
</evidence>
<dbReference type="Gene3D" id="3.40.50.300">
    <property type="entry name" value="P-loop containing nucleotide triphosphate hydrolases"/>
    <property type="match status" value="1"/>
</dbReference>
<evidence type="ECO:0000313" key="9">
    <source>
        <dbReference type="EMBL" id="CAB4015345.1"/>
    </source>
</evidence>
<dbReference type="EMBL" id="CACRXK020008679">
    <property type="protein sequence ID" value="CAB4015345.1"/>
    <property type="molecule type" value="Genomic_DNA"/>
</dbReference>
<dbReference type="OrthoDB" id="6500128at2759"/>
<dbReference type="GO" id="GO:0016020">
    <property type="term" value="C:membrane"/>
    <property type="evidence" value="ECO:0007669"/>
    <property type="project" value="InterPro"/>
</dbReference>
<evidence type="ECO:0000256" key="4">
    <source>
        <dbReference type="ARBA" id="ARBA00022741"/>
    </source>
</evidence>
<dbReference type="GO" id="GO:0005524">
    <property type="term" value="F:ATP binding"/>
    <property type="evidence" value="ECO:0007669"/>
    <property type="project" value="UniProtKB-KW"/>
</dbReference>
<keyword evidence="5" id="KW-0067">ATP-binding</keyword>
<proteinExistence type="predicted"/>
<evidence type="ECO:0000256" key="6">
    <source>
        <dbReference type="ARBA" id="ARBA00022989"/>
    </source>
</evidence>
<gene>
    <name evidence="9" type="ORF">PACLA_8A074488</name>
</gene>
<evidence type="ECO:0000259" key="8">
    <source>
        <dbReference type="Pfam" id="PF00005"/>
    </source>
</evidence>
<keyword evidence="6" id="KW-1133">Transmembrane helix</keyword>
<keyword evidence="10" id="KW-1185">Reference proteome</keyword>
<keyword evidence="4" id="KW-0547">Nucleotide-binding</keyword>
<dbReference type="AlphaFoldDB" id="A0A6S7I911"/>
<dbReference type="InterPro" id="IPR027417">
    <property type="entry name" value="P-loop_NTPase"/>
</dbReference>
<evidence type="ECO:0000256" key="3">
    <source>
        <dbReference type="ARBA" id="ARBA00022737"/>
    </source>
</evidence>
<dbReference type="InterPro" id="IPR050173">
    <property type="entry name" value="ABC_transporter_C-like"/>
</dbReference>
<dbReference type="GO" id="GO:0012505">
    <property type="term" value="C:endomembrane system"/>
    <property type="evidence" value="ECO:0007669"/>
    <property type="project" value="UniProtKB-SubCell"/>
</dbReference>
<evidence type="ECO:0000256" key="5">
    <source>
        <dbReference type="ARBA" id="ARBA00022840"/>
    </source>
</evidence>
<accession>A0A6S7I911</accession>
<name>A0A6S7I911_PARCT</name>
<dbReference type="InterPro" id="IPR003439">
    <property type="entry name" value="ABC_transporter-like_ATP-bd"/>
</dbReference>
<comment type="subcellular location">
    <subcellularLocation>
        <location evidence="1">Endomembrane system</location>
        <topology evidence="1">Multi-pass membrane protein</topology>
    </subcellularLocation>
</comment>
<protein>
    <submittedName>
        <fullName evidence="9">Multidrug resistance-associated 1-like isoform X1</fullName>
    </submittedName>
</protein>
<reference evidence="9" key="1">
    <citation type="submission" date="2020-04" db="EMBL/GenBank/DDBJ databases">
        <authorList>
            <person name="Alioto T."/>
            <person name="Alioto T."/>
            <person name="Gomez Garrido J."/>
        </authorList>
    </citation>
    <scope>NUCLEOTIDE SEQUENCE</scope>
    <source>
        <strain evidence="9">A484AB</strain>
    </source>
</reference>
<evidence type="ECO:0000256" key="7">
    <source>
        <dbReference type="ARBA" id="ARBA00023136"/>
    </source>
</evidence>
<dbReference type="SUPFAM" id="SSF90123">
    <property type="entry name" value="ABC transporter transmembrane region"/>
    <property type="match status" value="1"/>
</dbReference>
<organism evidence="9 10">
    <name type="scientific">Paramuricea clavata</name>
    <name type="common">Red gorgonian</name>
    <name type="synonym">Violescent sea-whip</name>
    <dbReference type="NCBI Taxonomy" id="317549"/>
    <lineage>
        <taxon>Eukaryota</taxon>
        <taxon>Metazoa</taxon>
        <taxon>Cnidaria</taxon>
        <taxon>Anthozoa</taxon>
        <taxon>Octocorallia</taxon>
        <taxon>Malacalcyonacea</taxon>
        <taxon>Plexauridae</taxon>
        <taxon>Paramuricea</taxon>
    </lineage>
</organism>
<dbReference type="SUPFAM" id="SSF52540">
    <property type="entry name" value="P-loop containing nucleoside triphosphate hydrolases"/>
    <property type="match status" value="1"/>
</dbReference>
<comment type="caution">
    <text evidence="9">The sequence shown here is derived from an EMBL/GenBank/DDBJ whole genome shotgun (WGS) entry which is preliminary data.</text>
</comment>
<keyword evidence="3" id="KW-0677">Repeat</keyword>
<dbReference type="Gene3D" id="1.20.1560.10">
    <property type="entry name" value="ABC transporter type 1, transmembrane domain"/>
    <property type="match status" value="1"/>
</dbReference>
<dbReference type="InterPro" id="IPR036640">
    <property type="entry name" value="ABC1_TM_sf"/>
</dbReference>
<evidence type="ECO:0000256" key="1">
    <source>
        <dbReference type="ARBA" id="ARBA00004127"/>
    </source>
</evidence>
<dbReference type="GO" id="GO:0016887">
    <property type="term" value="F:ATP hydrolysis activity"/>
    <property type="evidence" value="ECO:0007669"/>
    <property type="project" value="InterPro"/>
</dbReference>
<dbReference type="PANTHER" id="PTHR24223:SF443">
    <property type="entry name" value="MULTIDRUG-RESISTANCE LIKE PROTEIN 1, ISOFORM I"/>
    <property type="match status" value="1"/>
</dbReference>
<feature type="non-terminal residue" evidence="9">
    <location>
        <position position="256"/>
    </location>
</feature>
<dbReference type="GO" id="GO:0042626">
    <property type="term" value="F:ATPase-coupled transmembrane transporter activity"/>
    <property type="evidence" value="ECO:0007669"/>
    <property type="project" value="TreeGrafter"/>
</dbReference>
<dbReference type="Proteomes" id="UP001152795">
    <property type="component" value="Unassembled WGS sequence"/>
</dbReference>